<feature type="compositionally biased region" description="Low complexity" evidence="2">
    <location>
        <begin position="134"/>
        <end position="187"/>
    </location>
</feature>
<dbReference type="EMBL" id="LR723886">
    <property type="protein sequence ID" value="VWO94297.1"/>
    <property type="molecule type" value="Genomic_DNA"/>
</dbReference>
<feature type="coiled-coil region" evidence="1">
    <location>
        <begin position="319"/>
        <end position="374"/>
    </location>
</feature>
<proteinExistence type="predicted"/>
<feature type="compositionally biased region" description="Basic and acidic residues" evidence="2">
    <location>
        <begin position="473"/>
        <end position="494"/>
    </location>
</feature>
<keyword evidence="3" id="KW-0418">Kinase</keyword>
<sequence>MAEVEVPLSPPAAQEEEILSETSGPVDAQPETDGEHEATDVVEAPSEPEAAGSMAEEKPSEDGENGVPEESDAPVDEMPKENVKDAASPPTSPSKKITAKSSISLKPSSAGKAGAPPTPLVKKIINSGTFGSGTVKATPAATKATAPPGATKTASSATATLRRSTTSAPATKPSSTTPAVTKPTVSASKAMPPPPAPTRRQSLAPSKASVPVTKAPAPATKAATPPTGRTVVAPSRPTPRASIASPEGATAPLRSSTMAPPRPRASVSEGVKRTVSGAKPAVSGASTPRPPSTASVKGRTPGAASISSIKEVQGESKILVELQSKLDDANSAISSKTETISGLESEVEILKSSLQSAQSEVESKATALAALEERLSLESSTHGSHRGCRGEDQGPGEKVASVDSFASQIAELKAENEEKANKVSELEVEILELKEEQETSGDEHSKSLARLQSLEADLAASAAAVQKALQEAQAEKVEHASRTEETAKAHQEEVDKAAAKYAELQSQLAALQEELAQAIEANEKAKADTQALVEKQQGELADAEKIRREMESKLSEEIARITADLESQESKYNAKVDVVKAEHDQLLQEAFERAKNEAGDVHSQDLQKLRAESQAAIEQLRSAHQVTIDELKTEHQGALERQVKALEKQLATQALELKATQEDLAKAKTNAAAVTQELNNVKAQLEEARSLVASLDKSDKDEVIAKLNRDLSNLREDHAALNEMFQATRGSLGEMADNHVKELEEAAKGRAEEVTKLRTAHQEEVVALATEKSQLISRLQDLEGEITAAKAALAAGEQATPQKTNGSAHHRSASISREDLQRLHEAHNAKIHDVQAEHDRAIRALREELEISRMKADELQQEVSRKAMEIQYLEQDQEESQDQITRYVKVFGWKSFIGAMFTLAVIYGLF</sequence>
<gene>
    <name evidence="3" type="primary">I1RYQ5</name>
</gene>
<organism evidence="3">
    <name type="scientific">Ganoderma boninense</name>
    <dbReference type="NCBI Taxonomy" id="34458"/>
    <lineage>
        <taxon>Eukaryota</taxon>
        <taxon>Fungi</taxon>
        <taxon>Dikarya</taxon>
        <taxon>Basidiomycota</taxon>
        <taxon>Agaricomycotina</taxon>
        <taxon>Agaricomycetes</taxon>
        <taxon>Polyporales</taxon>
        <taxon>Polyporaceae</taxon>
        <taxon>Ganoderma</taxon>
    </lineage>
</organism>
<name>A0A5K1JS83_9APHY</name>
<dbReference type="GO" id="GO:0016301">
    <property type="term" value="F:kinase activity"/>
    <property type="evidence" value="ECO:0007669"/>
    <property type="project" value="UniProtKB-KW"/>
</dbReference>
<feature type="region of interest" description="Disordered" evidence="2">
    <location>
        <begin position="462"/>
        <end position="494"/>
    </location>
</feature>
<feature type="compositionally biased region" description="Acidic residues" evidence="2">
    <location>
        <begin position="62"/>
        <end position="75"/>
    </location>
</feature>
<feature type="region of interest" description="Disordered" evidence="2">
    <location>
        <begin position="1"/>
        <end position="310"/>
    </location>
</feature>
<accession>A0A5K1JS83</accession>
<reference evidence="3" key="1">
    <citation type="submission" date="2019-10" db="EMBL/GenBank/DDBJ databases">
        <authorList>
            <person name="Nor Muhammad N."/>
        </authorList>
    </citation>
    <scope>NUCLEOTIDE SEQUENCE</scope>
</reference>
<evidence type="ECO:0000313" key="3">
    <source>
        <dbReference type="EMBL" id="VWO94297.1"/>
    </source>
</evidence>
<evidence type="ECO:0000256" key="2">
    <source>
        <dbReference type="SAM" id="MobiDB-lite"/>
    </source>
</evidence>
<feature type="compositionally biased region" description="Polar residues" evidence="2">
    <location>
        <begin position="93"/>
        <end position="107"/>
    </location>
</feature>
<keyword evidence="1" id="KW-0175">Coiled coil</keyword>
<keyword evidence="3" id="KW-0808">Transferase</keyword>
<feature type="compositionally biased region" description="Low complexity" evidence="2">
    <location>
        <begin position="462"/>
        <end position="472"/>
    </location>
</feature>
<feature type="region of interest" description="Disordered" evidence="2">
    <location>
        <begin position="375"/>
        <end position="402"/>
    </location>
</feature>
<feature type="compositionally biased region" description="Low complexity" evidence="2">
    <location>
        <begin position="210"/>
        <end position="227"/>
    </location>
</feature>
<feature type="coiled-coil region" evidence="1">
    <location>
        <begin position="603"/>
        <end position="724"/>
    </location>
</feature>
<feature type="coiled-coil region" evidence="1">
    <location>
        <begin position="765"/>
        <end position="876"/>
    </location>
</feature>
<protein>
    <submittedName>
        <fullName evidence="3">Protein kinase domain-containing protein</fullName>
    </submittedName>
</protein>
<dbReference type="Gene3D" id="1.10.287.1490">
    <property type="match status" value="1"/>
</dbReference>
<dbReference type="AlphaFoldDB" id="A0A5K1JS83"/>
<evidence type="ECO:0000256" key="1">
    <source>
        <dbReference type="SAM" id="Coils"/>
    </source>
</evidence>